<dbReference type="AlphaFoldDB" id="A0A9D0ZDM9"/>
<evidence type="ECO:0000256" key="4">
    <source>
        <dbReference type="ARBA" id="ARBA00022692"/>
    </source>
</evidence>
<dbReference type="InterPro" id="IPR011922">
    <property type="entry name" value="Cell_div_FtsL"/>
</dbReference>
<evidence type="ECO:0000313" key="9">
    <source>
        <dbReference type="EMBL" id="HIQ78415.1"/>
    </source>
</evidence>
<keyword evidence="4" id="KW-0812">Transmembrane</keyword>
<dbReference type="Pfam" id="PF04999">
    <property type="entry name" value="FtsL"/>
    <property type="match status" value="1"/>
</dbReference>
<reference evidence="9" key="2">
    <citation type="journal article" date="2021" name="PeerJ">
        <title>Extensive microbial diversity within the chicken gut microbiome revealed by metagenomics and culture.</title>
        <authorList>
            <person name="Gilroy R."/>
            <person name="Ravi A."/>
            <person name="Getino M."/>
            <person name="Pursley I."/>
            <person name="Horton D.L."/>
            <person name="Alikhan N.F."/>
            <person name="Baker D."/>
            <person name="Gharbi K."/>
            <person name="Hall N."/>
            <person name="Watson M."/>
            <person name="Adriaenssens E.M."/>
            <person name="Foster-Nyarko E."/>
            <person name="Jarju S."/>
            <person name="Secka A."/>
            <person name="Antonio M."/>
            <person name="Oren A."/>
            <person name="Chaudhuri R.R."/>
            <person name="La Ragione R."/>
            <person name="Hildebrand F."/>
            <person name="Pallen M.J."/>
        </authorList>
    </citation>
    <scope>NUCLEOTIDE SEQUENCE</scope>
    <source>
        <strain evidence="9">ChiBcolR7-354</strain>
    </source>
</reference>
<evidence type="ECO:0000313" key="10">
    <source>
        <dbReference type="Proteomes" id="UP000824262"/>
    </source>
</evidence>
<dbReference type="Proteomes" id="UP000824262">
    <property type="component" value="Unassembled WGS sequence"/>
</dbReference>
<evidence type="ECO:0000256" key="1">
    <source>
        <dbReference type="ARBA" id="ARBA00004401"/>
    </source>
</evidence>
<dbReference type="GO" id="GO:0051301">
    <property type="term" value="P:cell division"/>
    <property type="evidence" value="ECO:0007669"/>
    <property type="project" value="UniProtKB-KW"/>
</dbReference>
<proteinExistence type="predicted"/>
<sequence length="100" mass="10792">MRRALTVAAAAVAAVLVVVSLLGRAELTGLSESCLEIEEYIAELEEENARLLIEHETAYSAARIEEYAREVLGMQSPASGQIIYIESGDADWAEIPASEP</sequence>
<feature type="coiled-coil region" evidence="8">
    <location>
        <begin position="27"/>
        <end position="61"/>
    </location>
</feature>
<protein>
    <submittedName>
        <fullName evidence="9">Cell division protein FtsL</fullName>
    </submittedName>
</protein>
<evidence type="ECO:0000256" key="7">
    <source>
        <dbReference type="ARBA" id="ARBA00023306"/>
    </source>
</evidence>
<keyword evidence="2" id="KW-1003">Cell membrane</keyword>
<organism evidence="9 10">
    <name type="scientific">Candidatus Scatomorpha intestinavium</name>
    <dbReference type="NCBI Taxonomy" id="2840922"/>
    <lineage>
        <taxon>Bacteria</taxon>
        <taxon>Bacillati</taxon>
        <taxon>Bacillota</taxon>
        <taxon>Clostridia</taxon>
        <taxon>Eubacteriales</taxon>
        <taxon>Candidatus Scatomorpha</taxon>
    </lineage>
</organism>
<evidence type="ECO:0000256" key="3">
    <source>
        <dbReference type="ARBA" id="ARBA00022618"/>
    </source>
</evidence>
<keyword evidence="7" id="KW-0131">Cell cycle</keyword>
<name>A0A9D0ZDM9_9FIRM</name>
<keyword evidence="8" id="KW-0175">Coiled coil</keyword>
<reference evidence="9" key="1">
    <citation type="submission" date="2020-10" db="EMBL/GenBank/DDBJ databases">
        <authorList>
            <person name="Gilroy R."/>
        </authorList>
    </citation>
    <scope>NUCLEOTIDE SEQUENCE</scope>
    <source>
        <strain evidence="9">ChiBcolR7-354</strain>
    </source>
</reference>
<dbReference type="GO" id="GO:0005886">
    <property type="term" value="C:plasma membrane"/>
    <property type="evidence" value="ECO:0007669"/>
    <property type="project" value="UniProtKB-SubCell"/>
</dbReference>
<keyword evidence="3 9" id="KW-0132">Cell division</keyword>
<comment type="caution">
    <text evidence="9">The sequence shown here is derived from an EMBL/GenBank/DDBJ whole genome shotgun (WGS) entry which is preliminary data.</text>
</comment>
<comment type="subcellular location">
    <subcellularLocation>
        <location evidence="1">Cell membrane</location>
        <topology evidence="1">Single-pass type II membrane protein</topology>
    </subcellularLocation>
</comment>
<evidence type="ECO:0000256" key="8">
    <source>
        <dbReference type="SAM" id="Coils"/>
    </source>
</evidence>
<dbReference type="EMBL" id="DVGA01000041">
    <property type="protein sequence ID" value="HIQ78415.1"/>
    <property type="molecule type" value="Genomic_DNA"/>
</dbReference>
<keyword evidence="6" id="KW-0472">Membrane</keyword>
<evidence type="ECO:0000256" key="5">
    <source>
        <dbReference type="ARBA" id="ARBA00022989"/>
    </source>
</evidence>
<keyword evidence="5" id="KW-1133">Transmembrane helix</keyword>
<gene>
    <name evidence="9" type="ORF">IAB77_04055</name>
</gene>
<accession>A0A9D0ZDM9</accession>
<evidence type="ECO:0000256" key="6">
    <source>
        <dbReference type="ARBA" id="ARBA00023136"/>
    </source>
</evidence>
<evidence type="ECO:0000256" key="2">
    <source>
        <dbReference type="ARBA" id="ARBA00022475"/>
    </source>
</evidence>